<evidence type="ECO:0000313" key="2">
    <source>
        <dbReference type="Proteomes" id="UP000064967"/>
    </source>
</evidence>
<dbReference type="AlphaFoldDB" id="A0A0K1QFT9"/>
<gene>
    <name evidence="1" type="ORF">AKJ09_11251</name>
</gene>
<name>A0A0K1QFT9_9BACT</name>
<reference evidence="1 2" key="1">
    <citation type="submission" date="2015-08" db="EMBL/GenBank/DDBJ databases">
        <authorList>
            <person name="Babu N.S."/>
            <person name="Beckwith C.J."/>
            <person name="Beseler K.G."/>
            <person name="Brison A."/>
            <person name="Carone J.V."/>
            <person name="Caskin T.P."/>
            <person name="Diamond M."/>
            <person name="Durham M.E."/>
            <person name="Foxe J.M."/>
            <person name="Go M."/>
            <person name="Henderson B.A."/>
            <person name="Jones I.B."/>
            <person name="McGettigan J.A."/>
            <person name="Micheletti S.J."/>
            <person name="Nasrallah M.E."/>
            <person name="Ortiz D."/>
            <person name="Piller C.R."/>
            <person name="Privatt S.R."/>
            <person name="Schneider S.L."/>
            <person name="Sharp S."/>
            <person name="Smith T.C."/>
            <person name="Stanton J.D."/>
            <person name="Ullery H.E."/>
            <person name="Wilson R.J."/>
            <person name="Serrano M.G."/>
            <person name="Buck G."/>
            <person name="Lee V."/>
            <person name="Wang Y."/>
            <person name="Carvalho R."/>
            <person name="Voegtly L."/>
            <person name="Shi R."/>
            <person name="Duckworth R."/>
            <person name="Johnson A."/>
            <person name="Loviza R."/>
            <person name="Walstead R."/>
            <person name="Shah Z."/>
            <person name="Kiflezghi M."/>
            <person name="Wade K."/>
            <person name="Ball S.L."/>
            <person name="Bradley K.W."/>
            <person name="Asai D.J."/>
            <person name="Bowman C.A."/>
            <person name="Russell D.A."/>
            <person name="Pope W.H."/>
            <person name="Jacobs-Sera D."/>
            <person name="Hendrix R.W."/>
            <person name="Hatfull G.F."/>
        </authorList>
    </citation>
    <scope>NUCLEOTIDE SEQUENCE [LARGE SCALE GENOMIC DNA]</scope>
    <source>
        <strain evidence="1 2">DSM 27648</strain>
    </source>
</reference>
<evidence type="ECO:0000313" key="1">
    <source>
        <dbReference type="EMBL" id="AKV04588.1"/>
    </source>
</evidence>
<dbReference type="KEGG" id="llu:AKJ09_11251"/>
<keyword evidence="2" id="KW-1185">Reference proteome</keyword>
<accession>A0A0K1QFT9</accession>
<proteinExistence type="predicted"/>
<dbReference type="Proteomes" id="UP000064967">
    <property type="component" value="Chromosome"/>
</dbReference>
<sequence length="57" mass="6113">MHATSERRAGWDTAVTFDATRTVRPSTAIGVERTTVSVFALSSSPECAFDSAPHSSR</sequence>
<organism evidence="1 2">
    <name type="scientific">Labilithrix luteola</name>
    <dbReference type="NCBI Taxonomy" id="1391654"/>
    <lineage>
        <taxon>Bacteria</taxon>
        <taxon>Pseudomonadati</taxon>
        <taxon>Myxococcota</taxon>
        <taxon>Polyangia</taxon>
        <taxon>Polyangiales</taxon>
        <taxon>Labilitrichaceae</taxon>
        <taxon>Labilithrix</taxon>
    </lineage>
</organism>
<protein>
    <submittedName>
        <fullName evidence="1">Uncharacterized protein</fullName>
    </submittedName>
</protein>
<dbReference type="EMBL" id="CP012333">
    <property type="protein sequence ID" value="AKV04588.1"/>
    <property type="molecule type" value="Genomic_DNA"/>
</dbReference>